<name>A0A218Z978_9HELO</name>
<dbReference type="Proteomes" id="UP000242519">
    <property type="component" value="Unassembled WGS sequence"/>
</dbReference>
<protein>
    <submittedName>
        <fullName evidence="1">Uncharacterized protein</fullName>
    </submittedName>
</protein>
<dbReference type="InParanoid" id="A0A218Z978"/>
<proteinExistence type="predicted"/>
<keyword evidence="2" id="KW-1185">Reference proteome</keyword>
<reference evidence="1 2" key="1">
    <citation type="submission" date="2017-04" db="EMBL/GenBank/DDBJ databases">
        <title>Draft genome sequence of Marssonina coronaria NL1: causal agent of apple blotch.</title>
        <authorList>
            <person name="Cheng Q."/>
        </authorList>
    </citation>
    <scope>NUCLEOTIDE SEQUENCE [LARGE SCALE GENOMIC DNA]</scope>
    <source>
        <strain evidence="1 2">NL1</strain>
    </source>
</reference>
<comment type="caution">
    <text evidence="1">The sequence shown here is derived from an EMBL/GenBank/DDBJ whole genome shotgun (WGS) entry which is preliminary data.</text>
</comment>
<accession>A0A218Z978</accession>
<dbReference type="AlphaFoldDB" id="A0A218Z978"/>
<organism evidence="1 2">
    <name type="scientific">Diplocarpon coronariae</name>
    <dbReference type="NCBI Taxonomy" id="2795749"/>
    <lineage>
        <taxon>Eukaryota</taxon>
        <taxon>Fungi</taxon>
        <taxon>Dikarya</taxon>
        <taxon>Ascomycota</taxon>
        <taxon>Pezizomycotina</taxon>
        <taxon>Leotiomycetes</taxon>
        <taxon>Helotiales</taxon>
        <taxon>Drepanopezizaceae</taxon>
        <taxon>Diplocarpon</taxon>
    </lineage>
</organism>
<gene>
    <name evidence="1" type="ORF">B2J93_9360</name>
</gene>
<evidence type="ECO:0000313" key="1">
    <source>
        <dbReference type="EMBL" id="OWP04292.1"/>
    </source>
</evidence>
<sequence>MKPIIALLFATFAAAIFPALYPIIQFGGSTASRRATIAFPLGVDIRIPDVLRNSNIDENGVFLVAWVYIMENNEGITCNLTFSGNDFRRYSMSPERRVIDLGSTGSPVDIANCILRCESSLVNADPNAGRTEYDETDAIVNMGVDEDLEA</sequence>
<evidence type="ECO:0000313" key="2">
    <source>
        <dbReference type="Proteomes" id="UP000242519"/>
    </source>
</evidence>
<dbReference type="EMBL" id="MZNU01000116">
    <property type="protein sequence ID" value="OWP04292.1"/>
    <property type="molecule type" value="Genomic_DNA"/>
</dbReference>